<proteinExistence type="predicted"/>
<reference evidence="1" key="1">
    <citation type="submission" date="2022-01" db="EMBL/GenBank/DDBJ databases">
        <title>Pseudomonas sp. nov. isolated from Antarctic regolith.</title>
        <authorList>
            <person name="Novakova D."/>
            <person name="Sedlar K."/>
        </authorList>
    </citation>
    <scope>NUCLEOTIDE SEQUENCE</scope>
    <source>
        <strain evidence="1">P2647</strain>
    </source>
</reference>
<keyword evidence="2" id="KW-1185">Reference proteome</keyword>
<evidence type="ECO:0000313" key="1">
    <source>
        <dbReference type="EMBL" id="MCF7540889.1"/>
    </source>
</evidence>
<dbReference type="Proteomes" id="UP001162905">
    <property type="component" value="Unassembled WGS sequence"/>
</dbReference>
<sequence length="247" mass="27527">MGDANRMVEIEVVSSERLYDCASAVWGSLIQPLRHFNESAVIDGFTGKKILLADFSSYLIKNKCQSFCIELANGSVEFSYVADKGFYRLDIKRLANSIDVAQSLIGALIDKSGFVQARIYDAEYDRWQNAESLTLFEVECVEHAHLPKKSNGLPFPLTQEIVDISKNPGRWIFRSSYIEAVGAFMWVSKSLLKVVGVDEKTLMDVDCFAVEDLGGVLKIAAYDQCFTLAVGAQAERQALLRKVLFNA</sequence>
<dbReference type="RefSeq" id="WP_237250169.1">
    <property type="nucleotide sequence ID" value="NZ_JAKJXE010000006.1"/>
</dbReference>
<organism evidence="1 2">
    <name type="scientific">Pseudomonas petrae</name>
    <dbReference type="NCBI Taxonomy" id="2912190"/>
    <lineage>
        <taxon>Bacteria</taxon>
        <taxon>Pseudomonadati</taxon>
        <taxon>Pseudomonadota</taxon>
        <taxon>Gammaproteobacteria</taxon>
        <taxon>Pseudomonadales</taxon>
        <taxon>Pseudomonadaceae</taxon>
        <taxon>Pseudomonas</taxon>
    </lineage>
</organism>
<gene>
    <name evidence="1" type="ORF">L4G47_01460</name>
</gene>
<protein>
    <submittedName>
        <fullName evidence="1">Uncharacterized protein</fullName>
    </submittedName>
</protein>
<accession>A0ABS9I141</accession>
<dbReference type="EMBL" id="JAKJXH010000001">
    <property type="protein sequence ID" value="MCF7540889.1"/>
    <property type="molecule type" value="Genomic_DNA"/>
</dbReference>
<comment type="caution">
    <text evidence="1">The sequence shown here is derived from an EMBL/GenBank/DDBJ whole genome shotgun (WGS) entry which is preliminary data.</text>
</comment>
<name>A0ABS9I141_9PSED</name>
<evidence type="ECO:0000313" key="2">
    <source>
        <dbReference type="Proteomes" id="UP001162905"/>
    </source>
</evidence>